<evidence type="ECO:0000256" key="6">
    <source>
        <dbReference type="ARBA" id="ARBA00022989"/>
    </source>
</evidence>
<keyword evidence="10" id="KW-1185">Reference proteome</keyword>
<evidence type="ECO:0000256" key="2">
    <source>
        <dbReference type="ARBA" id="ARBA00005658"/>
    </source>
</evidence>
<feature type="transmembrane region" description="Helical" evidence="8">
    <location>
        <begin position="46"/>
        <end position="73"/>
    </location>
</feature>
<dbReference type="RefSeq" id="WP_255836418.1">
    <property type="nucleotide sequence ID" value="NZ_CP073346.1"/>
</dbReference>
<keyword evidence="4" id="KW-1003">Cell membrane</keyword>
<feature type="transmembrane region" description="Helical" evidence="8">
    <location>
        <begin position="197"/>
        <end position="220"/>
    </location>
</feature>
<dbReference type="PANTHER" id="PTHR30047">
    <property type="entry name" value="HIGH-AFFINITY CHOLINE TRANSPORT PROTEIN-RELATED"/>
    <property type="match status" value="1"/>
</dbReference>
<dbReference type="EMBL" id="CP073346">
    <property type="protein sequence ID" value="UTW05838.1"/>
    <property type="molecule type" value="Genomic_DNA"/>
</dbReference>
<comment type="similarity">
    <text evidence="2">Belongs to the BCCT transporter (TC 2.A.15) family.</text>
</comment>
<evidence type="ECO:0000256" key="5">
    <source>
        <dbReference type="ARBA" id="ARBA00022692"/>
    </source>
</evidence>
<sequence>MNKNNSLAGKGIEQTIFWPAVVAVLCTSVPLMLFPEAGSQIVNNLFAWITGTFSWLFLLTGVASFAFMGWLAFGPLGRIKLGAPEDAPEFSTGAWITMLFCAGIGISICAWSFAEPIYLLDGPPLHLAKGTTAATEWAAMYPMFHWGLIPWAIYLLPAVPMAYYLYVRKGNVLRLSEACRGVFGGLIDGPLGKLIDVIVMFSIIGAVGTSLGLSVPLVSALFQEMFGLEQSFLLQLGVLALWTLMIAWSVWNGLSKGIQTLSNFNGVLALLMLVFVLAAGPTLYLMGLWTNSMGLYLDNFFHISTWTDPVEKGGFPEGWTVFYWAWWVAYAPMMGLFVARISRGRTIKDLVLNGVIWGSVGCWAFFAIWGGYAVHLQTTGVVDLLSILNNQGMPAMVVAVMKTLPFSGLIIPAFTVLCFVFLATTVDSSAYTLASISTRELNGYEEPARANRILWAVLLALFGVGLLVVGGLKAVQTSTLVVALPMLPVMLIMAISLVRWAREDFGSALDSKVCSLRLSNGRHEVVDQLDAAPAAQAAPATVMAKAQPASN</sequence>
<dbReference type="PANTHER" id="PTHR30047:SF7">
    <property type="entry name" value="HIGH-AFFINITY CHOLINE TRANSPORT PROTEIN"/>
    <property type="match status" value="1"/>
</dbReference>
<dbReference type="PROSITE" id="PS01303">
    <property type="entry name" value="BCCT"/>
    <property type="match status" value="1"/>
</dbReference>
<proteinExistence type="inferred from homology"/>
<feature type="transmembrane region" description="Helical" evidence="8">
    <location>
        <begin position="148"/>
        <end position="166"/>
    </location>
</feature>
<dbReference type="NCBIfam" id="TIGR00842">
    <property type="entry name" value="bcct"/>
    <property type="match status" value="1"/>
</dbReference>
<feature type="transmembrane region" description="Helical" evidence="8">
    <location>
        <begin position="351"/>
        <end position="372"/>
    </location>
</feature>
<feature type="transmembrane region" description="Helical" evidence="8">
    <location>
        <begin position="232"/>
        <end position="254"/>
    </location>
</feature>
<dbReference type="Proteomes" id="UP001059672">
    <property type="component" value="Chromosome"/>
</dbReference>
<feature type="transmembrane region" description="Helical" evidence="8">
    <location>
        <begin position="478"/>
        <end position="498"/>
    </location>
</feature>
<dbReference type="InterPro" id="IPR000060">
    <property type="entry name" value="BCCT_transptr"/>
</dbReference>
<feature type="transmembrane region" description="Helical" evidence="8">
    <location>
        <begin position="321"/>
        <end position="339"/>
    </location>
</feature>
<evidence type="ECO:0000256" key="1">
    <source>
        <dbReference type="ARBA" id="ARBA00004651"/>
    </source>
</evidence>
<evidence type="ECO:0000313" key="9">
    <source>
        <dbReference type="EMBL" id="UTW05838.1"/>
    </source>
</evidence>
<feature type="transmembrane region" description="Helical" evidence="8">
    <location>
        <begin position="453"/>
        <end position="472"/>
    </location>
</feature>
<gene>
    <name evidence="9" type="ORF">KDW96_11610</name>
</gene>
<name>A0ABY5H2H5_9PSED</name>
<keyword evidence="3" id="KW-0813">Transport</keyword>
<organism evidence="9 10">
    <name type="scientific">Pseudomonas benzenivorans</name>
    <dbReference type="NCBI Taxonomy" id="556533"/>
    <lineage>
        <taxon>Bacteria</taxon>
        <taxon>Pseudomonadati</taxon>
        <taxon>Pseudomonadota</taxon>
        <taxon>Gammaproteobacteria</taxon>
        <taxon>Pseudomonadales</taxon>
        <taxon>Pseudomonadaceae</taxon>
        <taxon>Pseudomonas</taxon>
    </lineage>
</organism>
<evidence type="ECO:0000256" key="8">
    <source>
        <dbReference type="SAM" id="Phobius"/>
    </source>
</evidence>
<feature type="transmembrane region" description="Helical" evidence="8">
    <location>
        <begin position="94"/>
        <end position="114"/>
    </location>
</feature>
<dbReference type="InterPro" id="IPR018093">
    <property type="entry name" value="BCCT_CS"/>
</dbReference>
<comment type="subcellular location">
    <subcellularLocation>
        <location evidence="1">Cell membrane</location>
        <topology evidence="1">Multi-pass membrane protein</topology>
    </subcellularLocation>
</comment>
<evidence type="ECO:0000256" key="7">
    <source>
        <dbReference type="ARBA" id="ARBA00023136"/>
    </source>
</evidence>
<feature type="transmembrane region" description="Helical" evidence="8">
    <location>
        <begin position="266"/>
        <end position="289"/>
    </location>
</feature>
<accession>A0ABY5H2H5</accession>
<dbReference type="Pfam" id="PF02028">
    <property type="entry name" value="BCCT"/>
    <property type="match status" value="1"/>
</dbReference>
<keyword evidence="5 8" id="KW-0812">Transmembrane</keyword>
<evidence type="ECO:0000313" key="10">
    <source>
        <dbReference type="Proteomes" id="UP001059672"/>
    </source>
</evidence>
<evidence type="ECO:0000256" key="3">
    <source>
        <dbReference type="ARBA" id="ARBA00022448"/>
    </source>
</evidence>
<keyword evidence="7 8" id="KW-0472">Membrane</keyword>
<reference evidence="9" key="1">
    <citation type="submission" date="2021-04" db="EMBL/GenBank/DDBJ databases">
        <title>Oceanospirillales bacteria with DddD are important DMSP degraders in coastal seawater.</title>
        <authorList>
            <person name="Liu J."/>
        </authorList>
    </citation>
    <scope>NUCLEOTIDE SEQUENCE</scope>
    <source>
        <strain evidence="9">D13-4</strain>
    </source>
</reference>
<feature type="transmembrane region" description="Helical" evidence="8">
    <location>
        <begin position="16"/>
        <end position="34"/>
    </location>
</feature>
<protein>
    <submittedName>
        <fullName evidence="9">BCCT family transporter</fullName>
    </submittedName>
</protein>
<feature type="transmembrane region" description="Helical" evidence="8">
    <location>
        <begin position="409"/>
        <end position="433"/>
    </location>
</feature>
<evidence type="ECO:0000256" key="4">
    <source>
        <dbReference type="ARBA" id="ARBA00022475"/>
    </source>
</evidence>
<keyword evidence="6 8" id="KW-1133">Transmembrane helix</keyword>